<name>A0A0E9XVI2_ANGAN</name>
<dbReference type="AlphaFoldDB" id="A0A0E9XVI2"/>
<reference evidence="2" key="2">
    <citation type="journal article" date="2015" name="Fish Shellfish Immunol.">
        <title>Early steps in the European eel (Anguilla anguilla)-Vibrio vulnificus interaction in the gills: Role of the RtxA13 toxin.</title>
        <authorList>
            <person name="Callol A."/>
            <person name="Pajuelo D."/>
            <person name="Ebbesson L."/>
            <person name="Teles M."/>
            <person name="MacKenzie S."/>
            <person name="Amaro C."/>
        </authorList>
    </citation>
    <scope>NUCLEOTIDE SEQUENCE</scope>
</reference>
<proteinExistence type="predicted"/>
<feature type="region of interest" description="Disordered" evidence="1">
    <location>
        <begin position="1"/>
        <end position="24"/>
    </location>
</feature>
<accession>A0A0E9XVI2</accession>
<protein>
    <submittedName>
        <fullName evidence="2">Uncharacterized protein</fullName>
    </submittedName>
</protein>
<evidence type="ECO:0000256" key="1">
    <source>
        <dbReference type="SAM" id="MobiDB-lite"/>
    </source>
</evidence>
<feature type="compositionally biased region" description="Basic residues" evidence="1">
    <location>
        <begin position="1"/>
        <end position="14"/>
    </location>
</feature>
<dbReference type="EMBL" id="GBXM01002166">
    <property type="protein sequence ID" value="JAI06412.1"/>
    <property type="molecule type" value="Transcribed_RNA"/>
</dbReference>
<organism evidence="2">
    <name type="scientific">Anguilla anguilla</name>
    <name type="common">European freshwater eel</name>
    <name type="synonym">Muraena anguilla</name>
    <dbReference type="NCBI Taxonomy" id="7936"/>
    <lineage>
        <taxon>Eukaryota</taxon>
        <taxon>Metazoa</taxon>
        <taxon>Chordata</taxon>
        <taxon>Craniata</taxon>
        <taxon>Vertebrata</taxon>
        <taxon>Euteleostomi</taxon>
        <taxon>Actinopterygii</taxon>
        <taxon>Neopterygii</taxon>
        <taxon>Teleostei</taxon>
        <taxon>Anguilliformes</taxon>
        <taxon>Anguillidae</taxon>
        <taxon>Anguilla</taxon>
    </lineage>
</organism>
<evidence type="ECO:0000313" key="2">
    <source>
        <dbReference type="EMBL" id="JAI06412.1"/>
    </source>
</evidence>
<sequence>MHRSVKLANRPKRKTQAERRSTEDPQFVPHFLLSERLLLLEQLN</sequence>
<reference evidence="2" key="1">
    <citation type="submission" date="2014-11" db="EMBL/GenBank/DDBJ databases">
        <authorList>
            <person name="Amaro Gonzalez C."/>
        </authorList>
    </citation>
    <scope>NUCLEOTIDE SEQUENCE</scope>
</reference>